<comment type="caution">
    <text evidence="2">The sequence shown here is derived from an EMBL/GenBank/DDBJ whole genome shotgun (WGS) entry which is preliminary data.</text>
</comment>
<dbReference type="Pfam" id="PF00583">
    <property type="entry name" value="Acetyltransf_1"/>
    <property type="match status" value="1"/>
</dbReference>
<dbReference type="SUPFAM" id="SSF55729">
    <property type="entry name" value="Acyl-CoA N-acyltransferases (Nat)"/>
    <property type="match status" value="1"/>
</dbReference>
<dbReference type="Proteomes" id="UP001218218">
    <property type="component" value="Unassembled WGS sequence"/>
</dbReference>
<dbReference type="EMBL" id="JARIHO010000009">
    <property type="protein sequence ID" value="KAJ7355628.1"/>
    <property type="molecule type" value="Genomic_DNA"/>
</dbReference>
<feature type="domain" description="N-acetyltransferase" evidence="1">
    <location>
        <begin position="52"/>
        <end position="231"/>
    </location>
</feature>
<accession>A0AAD7ADA8</accession>
<proteinExistence type="predicted"/>
<evidence type="ECO:0000259" key="1">
    <source>
        <dbReference type="PROSITE" id="PS51186"/>
    </source>
</evidence>
<reference evidence="2" key="1">
    <citation type="submission" date="2023-03" db="EMBL/GenBank/DDBJ databases">
        <title>Massive genome expansion in bonnet fungi (Mycena s.s.) driven by repeated elements and novel gene families across ecological guilds.</title>
        <authorList>
            <consortium name="Lawrence Berkeley National Laboratory"/>
            <person name="Harder C.B."/>
            <person name="Miyauchi S."/>
            <person name="Viragh M."/>
            <person name="Kuo A."/>
            <person name="Thoen E."/>
            <person name="Andreopoulos B."/>
            <person name="Lu D."/>
            <person name="Skrede I."/>
            <person name="Drula E."/>
            <person name="Henrissat B."/>
            <person name="Morin E."/>
            <person name="Kohler A."/>
            <person name="Barry K."/>
            <person name="LaButti K."/>
            <person name="Morin E."/>
            <person name="Salamov A."/>
            <person name="Lipzen A."/>
            <person name="Mereny Z."/>
            <person name="Hegedus B."/>
            <person name="Baldrian P."/>
            <person name="Stursova M."/>
            <person name="Weitz H."/>
            <person name="Taylor A."/>
            <person name="Grigoriev I.V."/>
            <person name="Nagy L.G."/>
            <person name="Martin F."/>
            <person name="Kauserud H."/>
        </authorList>
    </citation>
    <scope>NUCLEOTIDE SEQUENCE</scope>
    <source>
        <strain evidence="2">CBHHK002</strain>
    </source>
</reference>
<protein>
    <submittedName>
        <fullName evidence="2">Acyl-CoA N-acyltransferase</fullName>
    </submittedName>
</protein>
<dbReference type="GO" id="GO:0016747">
    <property type="term" value="F:acyltransferase activity, transferring groups other than amino-acyl groups"/>
    <property type="evidence" value="ECO:0007669"/>
    <property type="project" value="InterPro"/>
</dbReference>
<gene>
    <name evidence="2" type="ORF">DFH08DRAFT_504515</name>
</gene>
<organism evidence="2 3">
    <name type="scientific">Mycena albidolilacea</name>
    <dbReference type="NCBI Taxonomy" id="1033008"/>
    <lineage>
        <taxon>Eukaryota</taxon>
        <taxon>Fungi</taxon>
        <taxon>Dikarya</taxon>
        <taxon>Basidiomycota</taxon>
        <taxon>Agaricomycotina</taxon>
        <taxon>Agaricomycetes</taxon>
        <taxon>Agaricomycetidae</taxon>
        <taxon>Agaricales</taxon>
        <taxon>Marasmiineae</taxon>
        <taxon>Mycenaceae</taxon>
        <taxon>Mycena</taxon>
    </lineage>
</organism>
<dbReference type="InterPro" id="IPR016181">
    <property type="entry name" value="Acyl_CoA_acyltransferase"/>
</dbReference>
<keyword evidence="3" id="KW-1185">Reference proteome</keyword>
<dbReference type="InterPro" id="IPR000182">
    <property type="entry name" value="GNAT_dom"/>
</dbReference>
<name>A0AAD7ADA8_9AGAR</name>
<sequence>MLQAASLPPIPGRSRDSDCIEVTSRRTTTYKTAKISPSNPKFYHPPPIVMSITIRQYTEPDFEFLFAAFNSCVEWLASKGLEGQWGAEPWGASTKERLRVKIPKEAANGARQWIAEIDGEPVGYLDITPFRPDYLPASATEEKPGSETFVKNLVVHRKFVGRGVGEFLLQFAKRIAVEEKTVWLRLDCWRGPAGKDGLVRYYEGHGFVRAREFVNPPKEDGEEEWPGQLLEIKVSEIKTELE</sequence>
<evidence type="ECO:0000313" key="3">
    <source>
        <dbReference type="Proteomes" id="UP001218218"/>
    </source>
</evidence>
<evidence type="ECO:0000313" key="2">
    <source>
        <dbReference type="EMBL" id="KAJ7355628.1"/>
    </source>
</evidence>
<dbReference type="AlphaFoldDB" id="A0AAD7ADA8"/>
<dbReference type="Gene3D" id="3.40.630.30">
    <property type="match status" value="1"/>
</dbReference>
<dbReference type="PROSITE" id="PS51186">
    <property type="entry name" value="GNAT"/>
    <property type="match status" value="1"/>
</dbReference>
<dbReference type="CDD" id="cd04301">
    <property type="entry name" value="NAT_SF"/>
    <property type="match status" value="1"/>
</dbReference>